<keyword evidence="4" id="KW-1185">Reference proteome</keyword>
<evidence type="ECO:0000313" key="3">
    <source>
        <dbReference type="EMBL" id="KAG7391443.1"/>
    </source>
</evidence>
<protein>
    <recommendedName>
        <fullName evidence="2">Putative auto-transporter adhesin head GIN domain-containing protein</fullName>
    </recommendedName>
</protein>
<feature type="transmembrane region" description="Helical" evidence="1">
    <location>
        <begin position="392"/>
        <end position="409"/>
    </location>
</feature>
<name>A0A8T1WHK2_9STRA</name>
<dbReference type="AlphaFoldDB" id="A0A8T1WHK2"/>
<evidence type="ECO:0000259" key="2">
    <source>
        <dbReference type="Pfam" id="PF10988"/>
    </source>
</evidence>
<feature type="domain" description="Putative auto-transporter adhesin head GIN" evidence="2">
    <location>
        <begin position="198"/>
        <end position="313"/>
    </location>
</feature>
<dbReference type="PANTHER" id="PTHR39200:SF1">
    <property type="entry name" value="AUTO-TRANSPORTER ADHESIN HEAD GIN DOMAIN-CONTAINING PROTEIN-RELATED"/>
    <property type="match status" value="1"/>
</dbReference>
<dbReference type="InterPro" id="IPR021255">
    <property type="entry name" value="DUF2807"/>
</dbReference>
<evidence type="ECO:0000313" key="4">
    <source>
        <dbReference type="Proteomes" id="UP000694044"/>
    </source>
</evidence>
<comment type="caution">
    <text evidence="3">The sequence shown here is derived from an EMBL/GenBank/DDBJ whole genome shotgun (WGS) entry which is preliminary data.</text>
</comment>
<keyword evidence="1" id="KW-0472">Membrane</keyword>
<proteinExistence type="predicted"/>
<dbReference type="OrthoDB" id="161142at2759"/>
<dbReference type="Proteomes" id="UP000694044">
    <property type="component" value="Unassembled WGS sequence"/>
</dbReference>
<dbReference type="EMBL" id="JAGDFM010000021">
    <property type="protein sequence ID" value="KAG7391443.1"/>
    <property type="molecule type" value="Genomic_DNA"/>
</dbReference>
<reference evidence="3" key="1">
    <citation type="submission" date="2021-02" db="EMBL/GenBank/DDBJ databases">
        <authorList>
            <person name="Palmer J.M."/>
        </authorList>
    </citation>
    <scope>NUCLEOTIDE SEQUENCE</scope>
    <source>
        <strain evidence="3">SCRP734</strain>
    </source>
</reference>
<dbReference type="PANTHER" id="PTHR39200">
    <property type="entry name" value="HYPOTHETICAL EXPORTED PROTEIN"/>
    <property type="match status" value="1"/>
</dbReference>
<accession>A0A8T1WHK2</accession>
<organism evidence="3 4">
    <name type="scientific">Phytophthora pseudosyringae</name>
    <dbReference type="NCBI Taxonomy" id="221518"/>
    <lineage>
        <taxon>Eukaryota</taxon>
        <taxon>Sar</taxon>
        <taxon>Stramenopiles</taxon>
        <taxon>Oomycota</taxon>
        <taxon>Peronosporomycetes</taxon>
        <taxon>Peronosporales</taxon>
        <taxon>Peronosporaceae</taxon>
        <taxon>Phytophthora</taxon>
    </lineage>
</organism>
<evidence type="ECO:0000256" key="1">
    <source>
        <dbReference type="SAM" id="Phobius"/>
    </source>
</evidence>
<keyword evidence="1" id="KW-0812">Transmembrane</keyword>
<sequence>MELLSSTSASGVETNVTIASKSRVPHWLVVQCEPGSSPSCDAKRVDAVSVRGRHHVFIRYEEPDNASSGKEDKEVARVRVVKGDVHDQEDVLVRVSMTNELLTLDVTASRKTVEVVLLQKDQLQRVVNRGSGDVVVEDNVLATTGPSLSIAALGSGDTFATSSGTVKVDTLTLSSTGSGLLQTSFSEIRVSKLVAEYYASGDTALFVDSGGDADSVALIAEGSGDACLSWGSSMAVNQFEVEQVGSGDVSVGPRGSCQSAKLSMRGSGGLDVGGVQCDSVVVDLMSSGKVTVHATDSLAVEAYGSGHVKFTGAAPHAIASTGASHVNPTPVKDSYLPTKCKRHKVPAIKSKYAALSTGVLASAELDSAESSPPIAVHPGMVWHGMNRDQDNLVPLAAVVFLVAMVLRWFNNSRRRAREEQREPLLGAQRRVYV</sequence>
<dbReference type="Pfam" id="PF10988">
    <property type="entry name" value="DUF2807"/>
    <property type="match status" value="1"/>
</dbReference>
<gene>
    <name evidence="3" type="ORF">PHYPSEUDO_004978</name>
</gene>
<keyword evidence="1" id="KW-1133">Transmembrane helix</keyword>